<dbReference type="STRING" id="487316.BEN76_06340"/>
<evidence type="ECO:0000313" key="17">
    <source>
        <dbReference type="Proteomes" id="UP000185674"/>
    </source>
</evidence>
<dbReference type="Pfam" id="PF07715">
    <property type="entry name" value="Plug"/>
    <property type="match status" value="1"/>
</dbReference>
<keyword evidence="3 11" id="KW-1134">Transmembrane beta strand</keyword>
<dbReference type="PROSITE" id="PS52016">
    <property type="entry name" value="TONB_DEPENDENT_REC_3"/>
    <property type="match status" value="1"/>
</dbReference>
<name>A0A1P8EHH1_9GAMM</name>
<dbReference type="Proteomes" id="UP000185674">
    <property type="component" value="Chromosome"/>
</dbReference>
<accession>A0A1P8EHH1</accession>
<keyword evidence="4" id="KW-0410">Iron transport</keyword>
<evidence type="ECO:0000256" key="10">
    <source>
        <dbReference type="ARBA" id="ARBA00023237"/>
    </source>
</evidence>
<protein>
    <submittedName>
        <fullName evidence="16">TonB-denpendent receptor</fullName>
    </submittedName>
</protein>
<dbReference type="InterPro" id="IPR000531">
    <property type="entry name" value="Beta-barrel_TonB"/>
</dbReference>
<evidence type="ECO:0000256" key="12">
    <source>
        <dbReference type="RuleBase" id="RU003357"/>
    </source>
</evidence>
<keyword evidence="2 11" id="KW-0813">Transport</keyword>
<dbReference type="InterPro" id="IPR037066">
    <property type="entry name" value="Plug_dom_sf"/>
</dbReference>
<evidence type="ECO:0000259" key="15">
    <source>
        <dbReference type="Pfam" id="PF07715"/>
    </source>
</evidence>
<keyword evidence="8 12" id="KW-0798">TonB box</keyword>
<dbReference type="GO" id="GO:0006826">
    <property type="term" value="P:iron ion transport"/>
    <property type="evidence" value="ECO:0007669"/>
    <property type="project" value="UniProtKB-KW"/>
</dbReference>
<evidence type="ECO:0000256" key="2">
    <source>
        <dbReference type="ARBA" id="ARBA00022448"/>
    </source>
</evidence>
<evidence type="ECO:0000313" key="16">
    <source>
        <dbReference type="EMBL" id="APV35655.1"/>
    </source>
</evidence>
<evidence type="ECO:0000256" key="5">
    <source>
        <dbReference type="ARBA" id="ARBA00022692"/>
    </source>
</evidence>
<proteinExistence type="inferred from homology"/>
<dbReference type="InterPro" id="IPR039426">
    <property type="entry name" value="TonB-dep_rcpt-like"/>
</dbReference>
<keyword evidence="7" id="KW-0406">Ion transport</keyword>
<dbReference type="InterPro" id="IPR012910">
    <property type="entry name" value="Plug_dom"/>
</dbReference>
<keyword evidence="13" id="KW-0732">Signal</keyword>
<dbReference type="EMBL" id="CP016896">
    <property type="protein sequence ID" value="APV35655.1"/>
    <property type="molecule type" value="Genomic_DNA"/>
</dbReference>
<feature type="domain" description="TonB-dependent receptor-like beta-barrel" evidence="14">
    <location>
        <begin position="226"/>
        <end position="640"/>
    </location>
</feature>
<keyword evidence="10 11" id="KW-0998">Cell outer membrane</keyword>
<evidence type="ECO:0000256" key="13">
    <source>
        <dbReference type="SAM" id="SignalP"/>
    </source>
</evidence>
<evidence type="ECO:0000256" key="11">
    <source>
        <dbReference type="PROSITE-ProRule" id="PRU01360"/>
    </source>
</evidence>
<dbReference type="RefSeq" id="WP_076032624.1">
    <property type="nucleotide sequence ID" value="NZ_CP016896.1"/>
</dbReference>
<dbReference type="AlphaFoldDB" id="A0A1P8EHH1"/>
<dbReference type="Gene3D" id="2.40.170.20">
    <property type="entry name" value="TonB-dependent receptor, beta-barrel domain"/>
    <property type="match status" value="1"/>
</dbReference>
<dbReference type="Pfam" id="PF00593">
    <property type="entry name" value="TonB_dep_Rec_b-barrel"/>
    <property type="match status" value="1"/>
</dbReference>
<organism evidence="16 17">
    <name type="scientific">Acinetobacter soli</name>
    <dbReference type="NCBI Taxonomy" id="487316"/>
    <lineage>
        <taxon>Bacteria</taxon>
        <taxon>Pseudomonadati</taxon>
        <taxon>Pseudomonadota</taxon>
        <taxon>Gammaproteobacteria</taxon>
        <taxon>Moraxellales</taxon>
        <taxon>Moraxellaceae</taxon>
        <taxon>Acinetobacter</taxon>
    </lineage>
</organism>
<evidence type="ECO:0000256" key="4">
    <source>
        <dbReference type="ARBA" id="ARBA00022496"/>
    </source>
</evidence>
<evidence type="ECO:0000256" key="7">
    <source>
        <dbReference type="ARBA" id="ARBA00023065"/>
    </source>
</evidence>
<evidence type="ECO:0000259" key="14">
    <source>
        <dbReference type="Pfam" id="PF00593"/>
    </source>
</evidence>
<dbReference type="SUPFAM" id="SSF56935">
    <property type="entry name" value="Porins"/>
    <property type="match status" value="1"/>
</dbReference>
<gene>
    <name evidence="16" type="ORF">BEN76_06340</name>
</gene>
<evidence type="ECO:0000256" key="1">
    <source>
        <dbReference type="ARBA" id="ARBA00004571"/>
    </source>
</evidence>
<dbReference type="eggNOG" id="COG4772">
    <property type="taxonomic scope" value="Bacteria"/>
</dbReference>
<evidence type="ECO:0000256" key="6">
    <source>
        <dbReference type="ARBA" id="ARBA00023004"/>
    </source>
</evidence>
<dbReference type="PANTHER" id="PTHR32552:SF81">
    <property type="entry name" value="TONB-DEPENDENT OUTER MEMBRANE RECEPTOR"/>
    <property type="match status" value="1"/>
</dbReference>
<keyword evidence="9 11" id="KW-0472">Membrane</keyword>
<feature type="domain" description="TonB-dependent receptor plug" evidence="15">
    <location>
        <begin position="53"/>
        <end position="161"/>
    </location>
</feature>
<evidence type="ECO:0000256" key="9">
    <source>
        <dbReference type="ARBA" id="ARBA00023136"/>
    </source>
</evidence>
<dbReference type="Gene3D" id="2.170.130.10">
    <property type="entry name" value="TonB-dependent receptor, plug domain"/>
    <property type="match status" value="1"/>
</dbReference>
<dbReference type="PANTHER" id="PTHR32552">
    <property type="entry name" value="FERRICHROME IRON RECEPTOR-RELATED"/>
    <property type="match status" value="1"/>
</dbReference>
<feature type="chain" id="PRO_5012613982" evidence="13">
    <location>
        <begin position="25"/>
        <end position="705"/>
    </location>
</feature>
<comment type="subcellular location">
    <subcellularLocation>
        <location evidence="1 11">Cell outer membrane</location>
        <topology evidence="1 11">Multi-pass membrane protein</topology>
    </subcellularLocation>
</comment>
<evidence type="ECO:0000256" key="3">
    <source>
        <dbReference type="ARBA" id="ARBA00022452"/>
    </source>
</evidence>
<dbReference type="KEGG" id="asol:BEN76_06340"/>
<keyword evidence="6" id="KW-0408">Iron</keyword>
<dbReference type="GO" id="GO:0009279">
    <property type="term" value="C:cell outer membrane"/>
    <property type="evidence" value="ECO:0007669"/>
    <property type="project" value="UniProtKB-SubCell"/>
</dbReference>
<sequence length="705" mass="79610">MNKTMLSVLLLSSSGFYTSQTVWAGGEYIANLPTITMQASGDNIDPLNGAFTASQGTITQEQIETRPLSRPAEVLETIPGVIVTQHSGSGKANQYFLRGFNLDHGTDFATSIDGQPLNMVTHAHGQGYTDLNFLIPELIHNIDYHKGATSVDDGDFASAGTAKIYTLHTLERPFAQVTLGNHDLLRFLGVGHVKINDGELIGAFENQSSDGPWTNPENLSKQNLFLKYFKGDEDQNTSFGLQHYQAKWDATDQIPEHLVQNGQLDRFDSLDPSDGGKSKRTALWFNRNQRTDREFSQFSAYAVRSELNLFSNFTYFLDDPLRGDQFEQAEKRTLLGLKFQKGWSDRWYDKEMLNIVGSSLRYDDIDGLGLHQTQNRQRFNTIREDDVKQTTLGVWGQNQIAWQPWLRSIIGLRGDLYHFNVNSDRNENSGRKTDHILSPKFSLILGPWKNVEYYINYAYGFHSNDARGVTTKLNLDPRDANYLQPLDSVSPLVRTVNKELGLRAHLIDNLTTTLALWRLDSDSELLFIGDAGTTEPSRPSKRQGIELSNFYQLNDWVMIDIDAAWSKARFKDSSEEGDFIPGAIEKTLSAGISYKLNDQWSFGGRLRYFGPRPLIEDNSVRSDSSTIVNLLASYQLNKNIFTQIELLNVLDKKVNDIEYYYASCAAQDFNTAACAPGSAEREGISDKHIHPSEGRNLRFTLRYLF</sequence>
<dbReference type="InterPro" id="IPR036942">
    <property type="entry name" value="Beta-barrel_TonB_sf"/>
</dbReference>
<feature type="signal peptide" evidence="13">
    <location>
        <begin position="1"/>
        <end position="24"/>
    </location>
</feature>
<comment type="similarity">
    <text evidence="11 12">Belongs to the TonB-dependent receptor family.</text>
</comment>
<evidence type="ECO:0000256" key="8">
    <source>
        <dbReference type="ARBA" id="ARBA00023077"/>
    </source>
</evidence>
<keyword evidence="16" id="KW-0675">Receptor</keyword>
<reference evidence="16 17" key="1">
    <citation type="submission" date="2016-08" db="EMBL/GenBank/DDBJ databases">
        <title>Complete genome sequence of Acinetobacter baylyi strain GFJ2.</title>
        <authorList>
            <person name="Tabata M."/>
            <person name="Kuboki S."/>
            <person name="Gibu N."/>
            <person name="Kinouchi Y."/>
            <person name="Vangnai A."/>
            <person name="Kasai D."/>
            <person name="Fukuda M."/>
        </authorList>
    </citation>
    <scope>NUCLEOTIDE SEQUENCE [LARGE SCALE GENOMIC DNA]</scope>
    <source>
        <strain evidence="16 17">GFJ2</strain>
    </source>
</reference>
<keyword evidence="5 11" id="KW-0812">Transmembrane</keyword>